<proteinExistence type="inferred from homology"/>
<name>A0A1A5XEM3_9BURK</name>
<dbReference type="CDD" id="cd08432">
    <property type="entry name" value="PBP2_GcdR_TrpI_HvrB_AmpR_like"/>
    <property type="match status" value="1"/>
</dbReference>
<dbReference type="EMBL" id="FNZM01000004">
    <property type="protein sequence ID" value="SEJ41345.1"/>
    <property type="molecule type" value="Genomic_DNA"/>
</dbReference>
<evidence type="ECO:0000313" key="7">
    <source>
        <dbReference type="Proteomes" id="UP000183529"/>
    </source>
</evidence>
<dbReference type="NCBIfam" id="NF008352">
    <property type="entry name" value="PRK11139.1"/>
    <property type="match status" value="1"/>
</dbReference>
<dbReference type="PANTHER" id="PTHR30537">
    <property type="entry name" value="HTH-TYPE TRANSCRIPTIONAL REGULATOR"/>
    <property type="match status" value="1"/>
</dbReference>
<keyword evidence="2" id="KW-0805">Transcription regulation</keyword>
<comment type="caution">
    <text evidence="6">The sequence shown here is derived from an EMBL/GenBank/DDBJ whole genome shotgun (WGS) entry which is preliminary data.</text>
</comment>
<dbReference type="PANTHER" id="PTHR30537:SF74">
    <property type="entry name" value="HTH-TYPE TRANSCRIPTIONAL REGULATOR TRPI"/>
    <property type="match status" value="1"/>
</dbReference>
<protein>
    <submittedName>
        <fullName evidence="6">Transcriptional regulator, LysR family</fullName>
    </submittedName>
</protein>
<dbReference type="InterPro" id="IPR036388">
    <property type="entry name" value="WH-like_DNA-bd_sf"/>
</dbReference>
<dbReference type="FunFam" id="3.40.190.10:FF:000017">
    <property type="entry name" value="Glycine cleavage system transcriptional activator"/>
    <property type="match status" value="1"/>
</dbReference>
<keyword evidence="4" id="KW-0804">Transcription</keyword>
<reference evidence="6 7" key="1">
    <citation type="submission" date="2016-10" db="EMBL/GenBank/DDBJ databases">
        <authorList>
            <person name="Varghese N."/>
            <person name="Submissions S."/>
        </authorList>
    </citation>
    <scope>NUCLEOTIDE SEQUENCE [LARGE SCALE GENOMIC DNA]</scope>
    <source>
        <strain evidence="6 7">LMG 22274</strain>
    </source>
</reference>
<evidence type="ECO:0000256" key="1">
    <source>
        <dbReference type="ARBA" id="ARBA00009437"/>
    </source>
</evidence>
<dbReference type="Gene3D" id="3.40.190.10">
    <property type="entry name" value="Periplasmic binding protein-like II"/>
    <property type="match status" value="2"/>
</dbReference>
<dbReference type="PRINTS" id="PR00039">
    <property type="entry name" value="HTHLYSR"/>
</dbReference>
<dbReference type="PROSITE" id="PS50931">
    <property type="entry name" value="HTH_LYSR"/>
    <property type="match status" value="1"/>
</dbReference>
<gene>
    <name evidence="6" type="ORF">SAMN05216550_104367</name>
</gene>
<dbReference type="InterPro" id="IPR005119">
    <property type="entry name" value="LysR_subst-bd"/>
</dbReference>
<keyword evidence="3" id="KW-0238">DNA-binding</keyword>
<dbReference type="Gene3D" id="1.10.10.10">
    <property type="entry name" value="Winged helix-like DNA-binding domain superfamily/Winged helix DNA-binding domain"/>
    <property type="match status" value="1"/>
</dbReference>
<sequence length="303" mass="33350">MSRSLPPFPALRAFEAAARHNSFTAAAGELHVTHGAISRQVAALEAWVGVQVFHRHGKRVALNEHGRRYLASVQAAFDDIARATEQLRDTGAVRVLRVSALPTFAMKWLLPRLSQFQRLAPNVELRLSTSNAPVETLAAFDVAVRRGPAHWRDCASGHFLDEMELPVCSPTLLKRAPIQHADDLARHVLLHSDTRPDAWRAWLAAADVKARCRKKQSFDHFYLALQAAVDGLGVALGPLPLLDDELASGRLVAPLAGPLLDARGYWWVARREVADVPEVAQFCAWLEEQARAQPAQMAQAVTA</sequence>
<evidence type="ECO:0000313" key="6">
    <source>
        <dbReference type="EMBL" id="SEJ41345.1"/>
    </source>
</evidence>
<feature type="domain" description="HTH lysR-type" evidence="5">
    <location>
        <begin position="6"/>
        <end position="63"/>
    </location>
</feature>
<dbReference type="GO" id="GO:0043565">
    <property type="term" value="F:sequence-specific DNA binding"/>
    <property type="evidence" value="ECO:0007669"/>
    <property type="project" value="TreeGrafter"/>
</dbReference>
<dbReference type="Pfam" id="PF03466">
    <property type="entry name" value="LysR_substrate"/>
    <property type="match status" value="1"/>
</dbReference>
<evidence type="ECO:0000256" key="3">
    <source>
        <dbReference type="ARBA" id="ARBA00023125"/>
    </source>
</evidence>
<dbReference type="InterPro" id="IPR000847">
    <property type="entry name" value="LysR_HTH_N"/>
</dbReference>
<accession>A0A1A5XEM3</accession>
<dbReference type="GO" id="GO:0006351">
    <property type="term" value="P:DNA-templated transcription"/>
    <property type="evidence" value="ECO:0007669"/>
    <property type="project" value="TreeGrafter"/>
</dbReference>
<dbReference type="SUPFAM" id="SSF46785">
    <property type="entry name" value="Winged helix' DNA-binding domain"/>
    <property type="match status" value="1"/>
</dbReference>
<dbReference type="FunFam" id="1.10.10.10:FF:000038">
    <property type="entry name" value="Glycine cleavage system transcriptional activator"/>
    <property type="match status" value="1"/>
</dbReference>
<evidence type="ECO:0000259" key="5">
    <source>
        <dbReference type="PROSITE" id="PS50931"/>
    </source>
</evidence>
<dbReference type="AlphaFoldDB" id="A0A1A5XEM3"/>
<evidence type="ECO:0000256" key="2">
    <source>
        <dbReference type="ARBA" id="ARBA00023015"/>
    </source>
</evidence>
<organism evidence="6 7">
    <name type="scientific">Paraburkholderia tropica</name>
    <dbReference type="NCBI Taxonomy" id="92647"/>
    <lineage>
        <taxon>Bacteria</taxon>
        <taxon>Pseudomonadati</taxon>
        <taxon>Pseudomonadota</taxon>
        <taxon>Betaproteobacteria</taxon>
        <taxon>Burkholderiales</taxon>
        <taxon>Burkholderiaceae</taxon>
        <taxon>Paraburkholderia</taxon>
    </lineage>
</organism>
<dbReference type="RefSeq" id="WP_065059966.1">
    <property type="nucleotide sequence ID" value="NZ_CADFGN010000007.1"/>
</dbReference>
<dbReference type="Proteomes" id="UP000183529">
    <property type="component" value="Unassembled WGS sequence"/>
</dbReference>
<dbReference type="OrthoDB" id="5526340at2"/>
<dbReference type="InterPro" id="IPR036390">
    <property type="entry name" value="WH_DNA-bd_sf"/>
</dbReference>
<dbReference type="SUPFAM" id="SSF53850">
    <property type="entry name" value="Periplasmic binding protein-like II"/>
    <property type="match status" value="1"/>
</dbReference>
<dbReference type="InterPro" id="IPR058163">
    <property type="entry name" value="LysR-type_TF_proteobact-type"/>
</dbReference>
<comment type="similarity">
    <text evidence="1">Belongs to the LysR transcriptional regulatory family.</text>
</comment>
<dbReference type="Pfam" id="PF00126">
    <property type="entry name" value="HTH_1"/>
    <property type="match status" value="1"/>
</dbReference>
<evidence type="ECO:0000256" key="4">
    <source>
        <dbReference type="ARBA" id="ARBA00023163"/>
    </source>
</evidence>
<dbReference type="GeneID" id="61305332"/>
<dbReference type="GO" id="GO:0003700">
    <property type="term" value="F:DNA-binding transcription factor activity"/>
    <property type="evidence" value="ECO:0007669"/>
    <property type="project" value="InterPro"/>
</dbReference>